<reference evidence="1 2" key="1">
    <citation type="submission" date="2019-10" db="EMBL/GenBank/DDBJ databases">
        <title>Taxonomy of Antarctic Massilia spp.: description of Massilia rubra sp. nov., Massilia aquatica sp. nov., Massilia mucilaginosa sp. nov., Massilia frigida sp. nov. isolated from streams, lakes and regoliths.</title>
        <authorList>
            <person name="Holochova P."/>
            <person name="Sedlacek I."/>
            <person name="Kralova S."/>
            <person name="Maslanova I."/>
            <person name="Busse H.-J."/>
            <person name="Stankova E."/>
            <person name="Vrbovska V."/>
            <person name="Kovarovic V."/>
            <person name="Bartak M."/>
            <person name="Svec P."/>
            <person name="Pantucek R."/>
        </authorList>
    </citation>
    <scope>NUCLEOTIDE SEQUENCE [LARGE SCALE GENOMIC DNA]</scope>
    <source>
        <strain evidence="1 2">CCM 8733</strain>
    </source>
</reference>
<gene>
    <name evidence="1" type="ORF">F2P45_34500</name>
</gene>
<protein>
    <submittedName>
        <fullName evidence="1">Tn3 family transposase</fullName>
    </submittedName>
</protein>
<comment type="caution">
    <text evidence="1">The sequence shown here is derived from an EMBL/GenBank/DDBJ whole genome shotgun (WGS) entry which is preliminary data.</text>
</comment>
<feature type="non-terminal residue" evidence="1">
    <location>
        <position position="1"/>
    </location>
</feature>
<evidence type="ECO:0000313" key="1">
    <source>
        <dbReference type="EMBL" id="NHZ94054.1"/>
    </source>
</evidence>
<evidence type="ECO:0000313" key="2">
    <source>
        <dbReference type="Proteomes" id="UP000609726"/>
    </source>
</evidence>
<dbReference type="Proteomes" id="UP000609726">
    <property type="component" value="Unassembled WGS sequence"/>
</dbReference>
<organism evidence="1 2">
    <name type="scientific">Massilia mucilaginosa</name>
    <dbReference type="NCBI Taxonomy" id="2609282"/>
    <lineage>
        <taxon>Bacteria</taxon>
        <taxon>Pseudomonadati</taxon>
        <taxon>Pseudomonadota</taxon>
        <taxon>Betaproteobacteria</taxon>
        <taxon>Burkholderiales</taxon>
        <taxon>Oxalobacteraceae</taxon>
        <taxon>Telluria group</taxon>
        <taxon>Massilia</taxon>
    </lineage>
</organism>
<proteinExistence type="predicted"/>
<dbReference type="EMBL" id="WHJH01000245">
    <property type="protein sequence ID" value="NHZ94054.1"/>
    <property type="molecule type" value="Genomic_DNA"/>
</dbReference>
<name>A0ABX0P520_9BURK</name>
<keyword evidence="2" id="KW-1185">Reference proteome</keyword>
<sequence>NAAGEPFIAAFAWLRANMTAKRPGNDAPREIISKPWQRHVLREDDAIDFHAYTFCVLSELRTALRRRDVFVAPSWRYADPRVGLLDSAEWESTRPIICRTLGLSAVPGPILTALASELDRAY</sequence>
<accession>A0ABX0P520</accession>
<feature type="non-terminal residue" evidence="1">
    <location>
        <position position="122"/>
    </location>
</feature>